<name>A0A645JPA6_9ZZZZ</name>
<protein>
    <submittedName>
        <fullName evidence="1">Uncharacterized protein</fullName>
    </submittedName>
</protein>
<comment type="caution">
    <text evidence="1">The sequence shown here is derived from an EMBL/GenBank/DDBJ whole genome shotgun (WGS) entry which is preliminary data.</text>
</comment>
<organism evidence="1">
    <name type="scientific">bioreactor metagenome</name>
    <dbReference type="NCBI Taxonomy" id="1076179"/>
    <lineage>
        <taxon>unclassified sequences</taxon>
        <taxon>metagenomes</taxon>
        <taxon>ecological metagenomes</taxon>
    </lineage>
</organism>
<gene>
    <name evidence="1" type="ORF">SDC9_212975</name>
</gene>
<sequence>MFGTKTLKLTGVRKLGRDNAVAQFDEPAAAAAAAWCRTELQRIADKELGVALLVLQLPTPPAGKLRQPDRDALNIKLIGDSLGKLPNLVSYEFVGQDTEKGVCTYRVVYFKSAYPGGIANAVSALVGTAAQHK</sequence>
<dbReference type="AlphaFoldDB" id="A0A645JPA6"/>
<dbReference type="EMBL" id="VSSQ01147186">
    <property type="protein sequence ID" value="MPN65196.1"/>
    <property type="molecule type" value="Genomic_DNA"/>
</dbReference>
<proteinExistence type="predicted"/>
<evidence type="ECO:0000313" key="1">
    <source>
        <dbReference type="EMBL" id="MPN65196.1"/>
    </source>
</evidence>
<reference evidence="1" key="1">
    <citation type="submission" date="2019-08" db="EMBL/GenBank/DDBJ databases">
        <authorList>
            <person name="Kucharzyk K."/>
            <person name="Murdoch R.W."/>
            <person name="Higgins S."/>
            <person name="Loffler F."/>
        </authorList>
    </citation>
    <scope>NUCLEOTIDE SEQUENCE</scope>
</reference>
<accession>A0A645JPA6</accession>